<evidence type="ECO:0000313" key="3">
    <source>
        <dbReference type="Proteomes" id="UP001597546"/>
    </source>
</evidence>
<organism evidence="2 3">
    <name type="scientific">Pedobacter alpinus</name>
    <dbReference type="NCBI Taxonomy" id="1590643"/>
    <lineage>
        <taxon>Bacteria</taxon>
        <taxon>Pseudomonadati</taxon>
        <taxon>Bacteroidota</taxon>
        <taxon>Sphingobacteriia</taxon>
        <taxon>Sphingobacteriales</taxon>
        <taxon>Sphingobacteriaceae</taxon>
        <taxon>Pedobacter</taxon>
    </lineage>
</organism>
<reference evidence="3" key="1">
    <citation type="journal article" date="2019" name="Int. J. Syst. Evol. Microbiol.">
        <title>The Global Catalogue of Microorganisms (GCM) 10K type strain sequencing project: providing services to taxonomists for standard genome sequencing and annotation.</title>
        <authorList>
            <consortium name="The Broad Institute Genomics Platform"/>
            <consortium name="The Broad Institute Genome Sequencing Center for Infectious Disease"/>
            <person name="Wu L."/>
            <person name="Ma J."/>
        </authorList>
    </citation>
    <scope>NUCLEOTIDE SEQUENCE [LARGE SCALE GENOMIC DNA]</scope>
    <source>
        <strain evidence="3">KCTC 42456</strain>
    </source>
</reference>
<dbReference type="PROSITE" id="PS51257">
    <property type="entry name" value="PROKAR_LIPOPROTEIN"/>
    <property type="match status" value="1"/>
</dbReference>
<proteinExistence type="predicted"/>
<protein>
    <submittedName>
        <fullName evidence="2">Uncharacterized protein</fullName>
    </submittedName>
</protein>
<gene>
    <name evidence="2" type="ORF">ACFSSE_15955</name>
</gene>
<dbReference type="RefSeq" id="WP_379101024.1">
    <property type="nucleotide sequence ID" value="NZ_JBHULV010000052.1"/>
</dbReference>
<name>A0ABW5TVR0_9SPHI</name>
<feature type="compositionally biased region" description="Basic and acidic residues" evidence="1">
    <location>
        <begin position="27"/>
        <end position="37"/>
    </location>
</feature>
<dbReference type="Proteomes" id="UP001597546">
    <property type="component" value="Unassembled WGS sequence"/>
</dbReference>
<comment type="caution">
    <text evidence="2">The sequence shown here is derived from an EMBL/GenBank/DDBJ whole genome shotgun (WGS) entry which is preliminary data.</text>
</comment>
<sequence>MKKILVVIMLVSALGASSCKKESEVQPKETKVLKLSDSEDETNLDKSNVSTWD</sequence>
<evidence type="ECO:0000313" key="2">
    <source>
        <dbReference type="EMBL" id="MFD2733204.1"/>
    </source>
</evidence>
<dbReference type="EMBL" id="JBHULV010000052">
    <property type="protein sequence ID" value="MFD2733204.1"/>
    <property type="molecule type" value="Genomic_DNA"/>
</dbReference>
<feature type="region of interest" description="Disordered" evidence="1">
    <location>
        <begin position="27"/>
        <end position="53"/>
    </location>
</feature>
<accession>A0ABW5TVR0</accession>
<keyword evidence="3" id="KW-1185">Reference proteome</keyword>
<evidence type="ECO:0000256" key="1">
    <source>
        <dbReference type="SAM" id="MobiDB-lite"/>
    </source>
</evidence>